<sequence>MVFFFGKLKRLQRFHLLLLPAMLSAKSINPLVVARSLSCAGSSTPLWPWDTVASAGRTDNPQLPTLLTTTTTTTAILRTANGGEGRLFASSGVAWVSLHLPSTQHTAHTHAPFKGM</sequence>
<dbReference type="AlphaFoldDB" id="A0A2M3ZM92"/>
<protein>
    <submittedName>
        <fullName evidence="2">Putative secreted peptide</fullName>
    </submittedName>
</protein>
<feature type="chain" id="PRO_5014863029" evidence="1">
    <location>
        <begin position="26"/>
        <end position="116"/>
    </location>
</feature>
<organism evidence="2">
    <name type="scientific">Anopheles braziliensis</name>
    <dbReference type="NCBI Taxonomy" id="58242"/>
    <lineage>
        <taxon>Eukaryota</taxon>
        <taxon>Metazoa</taxon>
        <taxon>Ecdysozoa</taxon>
        <taxon>Arthropoda</taxon>
        <taxon>Hexapoda</taxon>
        <taxon>Insecta</taxon>
        <taxon>Pterygota</taxon>
        <taxon>Neoptera</taxon>
        <taxon>Endopterygota</taxon>
        <taxon>Diptera</taxon>
        <taxon>Nematocera</taxon>
        <taxon>Culicoidea</taxon>
        <taxon>Culicidae</taxon>
        <taxon>Anophelinae</taxon>
        <taxon>Anopheles</taxon>
    </lineage>
</organism>
<accession>A0A2M3ZM92</accession>
<feature type="signal peptide" evidence="1">
    <location>
        <begin position="1"/>
        <end position="25"/>
    </location>
</feature>
<proteinExistence type="predicted"/>
<evidence type="ECO:0000256" key="1">
    <source>
        <dbReference type="SAM" id="SignalP"/>
    </source>
</evidence>
<dbReference type="EMBL" id="GGFM01008913">
    <property type="protein sequence ID" value="MBW29664.1"/>
    <property type="molecule type" value="Transcribed_RNA"/>
</dbReference>
<reference evidence="2" key="1">
    <citation type="submission" date="2018-01" db="EMBL/GenBank/DDBJ databases">
        <title>An insight into the sialome of Amazonian anophelines.</title>
        <authorList>
            <person name="Ribeiro J.M."/>
            <person name="Scarpassa V."/>
            <person name="Calvo E."/>
        </authorList>
    </citation>
    <scope>NUCLEOTIDE SEQUENCE</scope>
    <source>
        <tissue evidence="2">Salivary glands</tissue>
    </source>
</reference>
<evidence type="ECO:0000313" key="2">
    <source>
        <dbReference type="EMBL" id="MBW29664.1"/>
    </source>
</evidence>
<name>A0A2M3ZM92_9DIPT</name>
<keyword evidence="1" id="KW-0732">Signal</keyword>